<dbReference type="KEGG" id="rba:RB11308"/>
<gene>
    <name evidence="1" type="ordered locus">RB11308</name>
</gene>
<evidence type="ECO:0000313" key="1">
    <source>
        <dbReference type="EMBL" id="CAD79047.1"/>
    </source>
</evidence>
<protein>
    <submittedName>
        <fullName evidence="1">Uncharacterized protein</fullName>
    </submittedName>
</protein>
<proteinExistence type="predicted"/>
<organism evidence="1 2">
    <name type="scientific">Rhodopirellula baltica (strain DSM 10527 / NCIMB 13988 / SH1)</name>
    <dbReference type="NCBI Taxonomy" id="243090"/>
    <lineage>
        <taxon>Bacteria</taxon>
        <taxon>Pseudomonadati</taxon>
        <taxon>Planctomycetota</taxon>
        <taxon>Planctomycetia</taxon>
        <taxon>Pirellulales</taxon>
        <taxon>Pirellulaceae</taxon>
        <taxon>Rhodopirellula</taxon>
    </lineage>
</organism>
<dbReference type="EMBL" id="BX294153">
    <property type="protein sequence ID" value="CAD79047.1"/>
    <property type="molecule type" value="Genomic_DNA"/>
</dbReference>
<dbReference type="HOGENOM" id="CLU_2603661_0_0_0"/>
<dbReference type="AlphaFoldDB" id="Q7UEI9"/>
<dbReference type="InParanoid" id="Q7UEI9"/>
<keyword evidence="2" id="KW-1185">Reference proteome</keyword>
<dbReference type="EnsemblBacteria" id="CAD79047">
    <property type="protein sequence ID" value="CAD79047"/>
    <property type="gene ID" value="RB11308"/>
</dbReference>
<sequence length="79" mass="9404">MCPPTRVISALLFDSERRPLSCSDRKTKNRNGFLNPMGNVALNHRQRNQHTYSYVHDSWIAPRRPICPRRFLDLLKRFH</sequence>
<dbReference type="Proteomes" id="UP000001025">
    <property type="component" value="Chromosome"/>
</dbReference>
<dbReference type="STRING" id="243090.RB11308"/>
<evidence type="ECO:0000313" key="2">
    <source>
        <dbReference type="Proteomes" id="UP000001025"/>
    </source>
</evidence>
<accession>Q7UEI9</accession>
<name>Q7UEI9_RHOBA</name>
<reference evidence="1 2" key="1">
    <citation type="journal article" date="2003" name="Proc. Natl. Acad. Sci. U.S.A.">
        <title>Complete genome sequence of the marine planctomycete Pirellula sp. strain 1.</title>
        <authorList>
            <person name="Gloeckner F.O."/>
            <person name="Kube M."/>
            <person name="Bauer M."/>
            <person name="Teeling H."/>
            <person name="Lombardot T."/>
            <person name="Ludwig W."/>
            <person name="Gade D."/>
            <person name="Beck A."/>
            <person name="Borzym K."/>
            <person name="Heitmann K."/>
            <person name="Rabus R."/>
            <person name="Schlesner H."/>
            <person name="Amann R."/>
            <person name="Reinhardt R."/>
        </authorList>
    </citation>
    <scope>NUCLEOTIDE SEQUENCE [LARGE SCALE GENOMIC DNA]</scope>
    <source>
        <strain evidence="2">DSM 10527 / NCIMB 13988 / SH1</strain>
    </source>
</reference>